<proteinExistence type="predicted"/>
<evidence type="ECO:0000313" key="2">
    <source>
        <dbReference type="Proteomes" id="UP000017133"/>
    </source>
</evidence>
<evidence type="ECO:0000313" key="1">
    <source>
        <dbReference type="EMBL" id="ERT12480.1"/>
    </source>
</evidence>
<keyword evidence="2" id="KW-1185">Reference proteome</keyword>
<name>U7QZK4_PHOTE</name>
<comment type="caution">
    <text evidence="1">The sequence shown here is derived from an EMBL/GenBank/DDBJ whole genome shotgun (WGS) entry which is preliminary data.</text>
</comment>
<gene>
    <name evidence="1" type="ORF">O185_14050</name>
</gene>
<dbReference type="EMBL" id="AXDT01000130">
    <property type="protein sequence ID" value="ERT12480.1"/>
    <property type="molecule type" value="Genomic_DNA"/>
</dbReference>
<protein>
    <submittedName>
        <fullName evidence="1">Uncharacterized protein</fullName>
    </submittedName>
</protein>
<sequence>MAGSRQKKDMGTLRVKIIPSRTPVNENNQAALEILDALNGIKKIPDISPSDALSILRNKLNELDNRQIKMAIKLALNHYPPSTRALLGMLLDETGIEDSKLKKSLNPSSRYKIGLNCNQWQKAREWHIS</sequence>
<reference evidence="1 2" key="1">
    <citation type="submission" date="2013-10" db="EMBL/GenBank/DDBJ databases">
        <title>Whole Genome Shotgun Sequence of Photorhabdus temperata J3.</title>
        <authorList>
            <person name="Park G.-S."/>
            <person name="Hong S.-J."/>
            <person name="Shin J.-H."/>
        </authorList>
    </citation>
    <scope>NUCLEOTIDE SEQUENCE [LARGE SCALE GENOMIC DNA]</scope>
    <source>
        <strain evidence="1 2">J3</strain>
    </source>
</reference>
<organism evidence="1 2">
    <name type="scientific">Photorhabdus temperata J3</name>
    <dbReference type="NCBI Taxonomy" id="1389415"/>
    <lineage>
        <taxon>Bacteria</taxon>
        <taxon>Pseudomonadati</taxon>
        <taxon>Pseudomonadota</taxon>
        <taxon>Gammaproteobacteria</taxon>
        <taxon>Enterobacterales</taxon>
        <taxon>Morganellaceae</taxon>
        <taxon>Photorhabdus</taxon>
    </lineage>
</organism>
<dbReference type="AlphaFoldDB" id="U7QZK4"/>
<dbReference type="PATRIC" id="fig|1389415.4.peg.2796"/>
<dbReference type="Proteomes" id="UP000017133">
    <property type="component" value="Unassembled WGS sequence"/>
</dbReference>
<accession>U7QZK4</accession>